<evidence type="ECO:0000256" key="4">
    <source>
        <dbReference type="PROSITE-ProRule" id="PRU00335"/>
    </source>
</evidence>
<comment type="caution">
    <text evidence="6">The sequence shown here is derived from an EMBL/GenBank/DDBJ whole genome shotgun (WGS) entry which is preliminary data.</text>
</comment>
<accession>A0ABQ3PQ86</accession>
<dbReference type="SUPFAM" id="SSF48498">
    <property type="entry name" value="Tetracyclin repressor-like, C-terminal domain"/>
    <property type="match status" value="1"/>
</dbReference>
<dbReference type="EMBL" id="BNDW01000117">
    <property type="protein sequence ID" value="GHI27186.1"/>
    <property type="molecule type" value="Genomic_DNA"/>
</dbReference>
<keyword evidence="2 4" id="KW-0238">DNA-binding</keyword>
<dbReference type="Gene3D" id="1.10.10.60">
    <property type="entry name" value="Homeodomain-like"/>
    <property type="match status" value="1"/>
</dbReference>
<proteinExistence type="predicted"/>
<sequence>MSSPYQEAQRVGQDAVRAAFLDCAISLLVAEGPAALTMRRLASDVGSSTKVLYTMFGGKEGLVDALYREGFVRLRRTQEQVPRGEDPLAYLIELGRVYRESALAAPGYYRLMFERPVPGFQPSAEALAVAETAFGASASAVHACMEAGILRPGDAHESSKLFWAAAHGAVSLELAGHFAPAEAGPRYEALLAALGRAFSTRVSPTCAPPSAIERPTP</sequence>
<keyword evidence="3" id="KW-0804">Transcription</keyword>
<evidence type="ECO:0000313" key="7">
    <source>
        <dbReference type="Proteomes" id="UP001052739"/>
    </source>
</evidence>
<evidence type="ECO:0000256" key="3">
    <source>
        <dbReference type="ARBA" id="ARBA00023163"/>
    </source>
</evidence>
<protein>
    <submittedName>
        <fullName evidence="6">TetR family transcriptional regulator</fullName>
    </submittedName>
</protein>
<dbReference type="SUPFAM" id="SSF46689">
    <property type="entry name" value="Homeodomain-like"/>
    <property type="match status" value="1"/>
</dbReference>
<dbReference type="Gene3D" id="1.10.357.10">
    <property type="entry name" value="Tetracycline Repressor, domain 2"/>
    <property type="match status" value="1"/>
</dbReference>
<dbReference type="Pfam" id="PF00440">
    <property type="entry name" value="TetR_N"/>
    <property type="match status" value="1"/>
</dbReference>
<dbReference type="InterPro" id="IPR025996">
    <property type="entry name" value="MT1864/Rv1816-like_C"/>
</dbReference>
<feature type="DNA-binding region" description="H-T-H motif" evidence="4">
    <location>
        <begin position="37"/>
        <end position="56"/>
    </location>
</feature>
<gene>
    <name evidence="6" type="ORF">Shyd_85570</name>
</gene>
<keyword evidence="1" id="KW-0805">Transcription regulation</keyword>
<dbReference type="Proteomes" id="UP001052739">
    <property type="component" value="Unassembled WGS sequence"/>
</dbReference>
<dbReference type="PROSITE" id="PS50977">
    <property type="entry name" value="HTH_TETR_2"/>
    <property type="match status" value="1"/>
</dbReference>
<dbReference type="InterPro" id="IPR009057">
    <property type="entry name" value="Homeodomain-like_sf"/>
</dbReference>
<dbReference type="InterPro" id="IPR050109">
    <property type="entry name" value="HTH-type_TetR-like_transc_reg"/>
</dbReference>
<dbReference type="RefSeq" id="WP_190225810.1">
    <property type="nucleotide sequence ID" value="NZ_BNBS01000131.1"/>
</dbReference>
<evidence type="ECO:0000256" key="2">
    <source>
        <dbReference type="ARBA" id="ARBA00023125"/>
    </source>
</evidence>
<name>A0ABQ3PQ86_9ACTN</name>
<dbReference type="PANTHER" id="PTHR30055:SF209">
    <property type="entry name" value="POSSIBLE TRANSCRIPTIONAL REGULATORY PROTEIN (PROBABLY TETR-FAMILY)"/>
    <property type="match status" value="1"/>
</dbReference>
<reference evidence="6" key="1">
    <citation type="submission" date="2024-05" db="EMBL/GenBank/DDBJ databases">
        <title>Whole genome shotgun sequence of Streptomyces hydrogenans NBRC 13475.</title>
        <authorList>
            <person name="Komaki H."/>
            <person name="Tamura T."/>
        </authorList>
    </citation>
    <scope>NUCLEOTIDE SEQUENCE</scope>
    <source>
        <strain evidence="6">NBRC 13475</strain>
    </source>
</reference>
<keyword evidence="7" id="KW-1185">Reference proteome</keyword>
<evidence type="ECO:0000259" key="5">
    <source>
        <dbReference type="PROSITE" id="PS50977"/>
    </source>
</evidence>
<feature type="domain" description="HTH tetR-type" evidence="5">
    <location>
        <begin position="14"/>
        <end position="74"/>
    </location>
</feature>
<dbReference type="InterPro" id="IPR036271">
    <property type="entry name" value="Tet_transcr_reg_TetR-rel_C_sf"/>
</dbReference>
<organism evidence="6 7">
    <name type="scientific">Streptomyces hydrogenans</name>
    <dbReference type="NCBI Taxonomy" id="1873719"/>
    <lineage>
        <taxon>Bacteria</taxon>
        <taxon>Bacillati</taxon>
        <taxon>Actinomycetota</taxon>
        <taxon>Actinomycetes</taxon>
        <taxon>Kitasatosporales</taxon>
        <taxon>Streptomycetaceae</taxon>
        <taxon>Streptomyces</taxon>
    </lineage>
</organism>
<dbReference type="InterPro" id="IPR001647">
    <property type="entry name" value="HTH_TetR"/>
</dbReference>
<dbReference type="Pfam" id="PF13305">
    <property type="entry name" value="TetR_C_33"/>
    <property type="match status" value="1"/>
</dbReference>
<evidence type="ECO:0000256" key="1">
    <source>
        <dbReference type="ARBA" id="ARBA00023015"/>
    </source>
</evidence>
<evidence type="ECO:0000313" key="6">
    <source>
        <dbReference type="EMBL" id="GHI27186.1"/>
    </source>
</evidence>
<dbReference type="PANTHER" id="PTHR30055">
    <property type="entry name" value="HTH-TYPE TRANSCRIPTIONAL REGULATOR RUTR"/>
    <property type="match status" value="1"/>
</dbReference>